<organism evidence="1 2">
    <name type="scientific">Kitasatospora putterlickiae</name>
    <dbReference type="NCBI Taxonomy" id="221725"/>
    <lineage>
        <taxon>Bacteria</taxon>
        <taxon>Bacillati</taxon>
        <taxon>Actinomycetota</taxon>
        <taxon>Actinomycetes</taxon>
        <taxon>Kitasatosporales</taxon>
        <taxon>Streptomycetaceae</taxon>
        <taxon>Kitasatospora</taxon>
    </lineage>
</organism>
<dbReference type="RefSeq" id="WP_344339176.1">
    <property type="nucleotide sequence ID" value="NZ_BAAAKJ010000257.1"/>
</dbReference>
<proteinExistence type="predicted"/>
<gene>
    <name evidence="1" type="ORF">GCM10009639_48090</name>
</gene>
<dbReference type="Proteomes" id="UP001499863">
    <property type="component" value="Unassembled WGS sequence"/>
</dbReference>
<sequence length="50" mass="5442">MNRPEALALAQKTVAAMAVNGRGYPDQPFDAQVSAVLRVAEFLIMTGEHR</sequence>
<name>A0ABN1YBP2_9ACTN</name>
<evidence type="ECO:0000313" key="1">
    <source>
        <dbReference type="EMBL" id="GAA1403352.1"/>
    </source>
</evidence>
<protein>
    <submittedName>
        <fullName evidence="1">Uncharacterized protein</fullName>
    </submittedName>
</protein>
<dbReference type="EMBL" id="BAAAKJ010000257">
    <property type="protein sequence ID" value="GAA1403352.1"/>
    <property type="molecule type" value="Genomic_DNA"/>
</dbReference>
<comment type="caution">
    <text evidence="1">The sequence shown here is derived from an EMBL/GenBank/DDBJ whole genome shotgun (WGS) entry which is preliminary data.</text>
</comment>
<accession>A0ABN1YBP2</accession>
<keyword evidence="2" id="KW-1185">Reference proteome</keyword>
<reference evidence="1 2" key="1">
    <citation type="journal article" date="2019" name="Int. J. Syst. Evol. Microbiol.">
        <title>The Global Catalogue of Microorganisms (GCM) 10K type strain sequencing project: providing services to taxonomists for standard genome sequencing and annotation.</title>
        <authorList>
            <consortium name="The Broad Institute Genomics Platform"/>
            <consortium name="The Broad Institute Genome Sequencing Center for Infectious Disease"/>
            <person name="Wu L."/>
            <person name="Ma J."/>
        </authorList>
    </citation>
    <scope>NUCLEOTIDE SEQUENCE [LARGE SCALE GENOMIC DNA]</scope>
    <source>
        <strain evidence="1 2">JCM 12393</strain>
    </source>
</reference>
<evidence type="ECO:0000313" key="2">
    <source>
        <dbReference type="Proteomes" id="UP001499863"/>
    </source>
</evidence>